<proteinExistence type="inferred from homology"/>
<dbReference type="InterPro" id="IPR050672">
    <property type="entry name" value="FBXO45-Fsn/SPSB_families"/>
</dbReference>
<dbReference type="InterPro" id="IPR001496">
    <property type="entry name" value="SOCS_box"/>
</dbReference>
<comment type="subcellular location">
    <subcellularLocation>
        <location evidence="1">Nucleus</location>
    </subcellularLocation>
</comment>
<name>A0ABM0GUF1_SACKO</name>
<gene>
    <name evidence="8" type="primary">LOC100368794</name>
</gene>
<protein>
    <recommendedName>
        <fullName evidence="3">SPRY domain-containing SOCS box protein 3</fullName>
    </recommendedName>
</protein>
<dbReference type="RefSeq" id="XP_002737573.1">
    <property type="nucleotide sequence ID" value="XM_002737527.2"/>
</dbReference>
<accession>A0ABM0GUF1</accession>
<keyword evidence="7" id="KW-1185">Reference proteome</keyword>
<evidence type="ECO:0000313" key="8">
    <source>
        <dbReference type="RefSeq" id="XP_002737573.1"/>
    </source>
</evidence>
<dbReference type="PANTHER" id="PTHR12245">
    <property type="entry name" value="SPRY DOMAIN CONTAINING SOCS BOX PROTEIN"/>
    <property type="match status" value="1"/>
</dbReference>
<organism evidence="7 8">
    <name type="scientific">Saccoglossus kowalevskii</name>
    <name type="common">Acorn worm</name>
    <dbReference type="NCBI Taxonomy" id="10224"/>
    <lineage>
        <taxon>Eukaryota</taxon>
        <taxon>Metazoa</taxon>
        <taxon>Hemichordata</taxon>
        <taxon>Enteropneusta</taxon>
        <taxon>Harrimaniidae</taxon>
        <taxon>Saccoglossus</taxon>
    </lineage>
</organism>
<evidence type="ECO:0000259" key="5">
    <source>
        <dbReference type="PROSITE" id="PS50188"/>
    </source>
</evidence>
<dbReference type="InterPro" id="IPR035754">
    <property type="entry name" value="SPRY_SPSB3"/>
</dbReference>
<evidence type="ECO:0000313" key="7">
    <source>
        <dbReference type="Proteomes" id="UP000694865"/>
    </source>
</evidence>
<evidence type="ECO:0000259" key="6">
    <source>
        <dbReference type="PROSITE" id="PS50225"/>
    </source>
</evidence>
<dbReference type="PROSITE" id="PS50188">
    <property type="entry name" value="B302_SPRY"/>
    <property type="match status" value="1"/>
</dbReference>
<dbReference type="InterPro" id="IPR013320">
    <property type="entry name" value="ConA-like_dom_sf"/>
</dbReference>
<dbReference type="SUPFAM" id="SSF49899">
    <property type="entry name" value="Concanavalin A-like lectins/glucanases"/>
    <property type="match status" value="1"/>
</dbReference>
<reference evidence="8" key="1">
    <citation type="submission" date="2025-08" db="UniProtKB">
        <authorList>
            <consortium name="RefSeq"/>
        </authorList>
    </citation>
    <scope>IDENTIFICATION</scope>
    <source>
        <tissue evidence="8">Testes</tissue>
    </source>
</reference>
<dbReference type="PANTHER" id="PTHR12245:SF12">
    <property type="entry name" value="SPRY DOMAIN-CONTAINING SOCS BOX PROTEIN 3"/>
    <property type="match status" value="1"/>
</dbReference>
<evidence type="ECO:0000256" key="1">
    <source>
        <dbReference type="ARBA" id="ARBA00004123"/>
    </source>
</evidence>
<dbReference type="Gene3D" id="2.60.120.920">
    <property type="match status" value="1"/>
</dbReference>
<evidence type="ECO:0000256" key="3">
    <source>
        <dbReference type="ARBA" id="ARBA00014684"/>
    </source>
</evidence>
<dbReference type="InterPro" id="IPR003877">
    <property type="entry name" value="SPRY_dom"/>
</dbReference>
<dbReference type="Pfam" id="PF00622">
    <property type="entry name" value="SPRY"/>
    <property type="match status" value="1"/>
</dbReference>
<dbReference type="InterPro" id="IPR043136">
    <property type="entry name" value="B30.2/SPRY_sf"/>
</dbReference>
<evidence type="ECO:0000256" key="4">
    <source>
        <dbReference type="ARBA" id="ARBA00023242"/>
    </source>
</evidence>
<sequence>MPYNLPDSCSDNWCWNKRDKSHEVKVFGKRNQSVLFHPNWSNGTAAVRGNDALNNGRHYWEIDVSQRIFGTSMMFGVGTKRARLHVDAFVNLLGENEESWGLSHKGLLWNRGESKIYTKPFRENEPTTIGILFDGVQGTLSYFKDGETLGVAFEGFKKIKEDIFPIISSTAAKTEMTLIRSRRSYTSLQDRCRAVIIAHVKDEKLLEKLYLPNRLIEFIREATS</sequence>
<dbReference type="GeneID" id="100368794"/>
<comment type="similarity">
    <text evidence="2">Belongs to the SPSB family.</text>
</comment>
<feature type="domain" description="B30.2/SPRY" evidence="5">
    <location>
        <begin position="1"/>
        <end position="185"/>
    </location>
</feature>
<dbReference type="InterPro" id="IPR001870">
    <property type="entry name" value="B30.2/SPRY"/>
</dbReference>
<keyword evidence="4" id="KW-0539">Nucleus</keyword>
<dbReference type="PROSITE" id="PS50225">
    <property type="entry name" value="SOCS"/>
    <property type="match status" value="1"/>
</dbReference>
<dbReference type="CDD" id="cd12876">
    <property type="entry name" value="SPRY_SOCS3"/>
    <property type="match status" value="1"/>
</dbReference>
<evidence type="ECO:0000256" key="2">
    <source>
        <dbReference type="ARBA" id="ARBA00010910"/>
    </source>
</evidence>
<dbReference type="SMART" id="SM00449">
    <property type="entry name" value="SPRY"/>
    <property type="match status" value="1"/>
</dbReference>
<feature type="domain" description="SOCS box" evidence="6">
    <location>
        <begin position="178"/>
        <end position="224"/>
    </location>
</feature>
<dbReference type="Proteomes" id="UP000694865">
    <property type="component" value="Unplaced"/>
</dbReference>